<organism evidence="1 2">
    <name type="scientific">Kineobactrum salinum</name>
    <dbReference type="NCBI Taxonomy" id="2708301"/>
    <lineage>
        <taxon>Bacteria</taxon>
        <taxon>Pseudomonadati</taxon>
        <taxon>Pseudomonadota</taxon>
        <taxon>Gammaproteobacteria</taxon>
        <taxon>Cellvibrionales</taxon>
        <taxon>Halieaceae</taxon>
        <taxon>Kineobactrum</taxon>
    </lineage>
</organism>
<dbReference type="RefSeq" id="WP_163496538.1">
    <property type="nucleotide sequence ID" value="NZ_CP048711.1"/>
</dbReference>
<dbReference type="EMBL" id="CP048711">
    <property type="protein sequence ID" value="QIB67111.1"/>
    <property type="molecule type" value="Genomic_DNA"/>
</dbReference>
<gene>
    <name evidence="1" type="ORF">G3T16_18635</name>
</gene>
<dbReference type="AlphaFoldDB" id="A0A6C0U4T0"/>
<evidence type="ECO:0000313" key="2">
    <source>
        <dbReference type="Proteomes" id="UP000477680"/>
    </source>
</evidence>
<keyword evidence="2" id="KW-1185">Reference proteome</keyword>
<dbReference type="Proteomes" id="UP000477680">
    <property type="component" value="Chromosome"/>
</dbReference>
<dbReference type="KEGG" id="kim:G3T16_18635"/>
<reference evidence="1 2" key="1">
    <citation type="submission" date="2020-02" db="EMBL/GenBank/DDBJ databases">
        <title>Genome sequencing for Kineobactrum sp. M2.</title>
        <authorList>
            <person name="Park S.-J."/>
        </authorList>
    </citation>
    <scope>NUCLEOTIDE SEQUENCE [LARGE SCALE GENOMIC DNA]</scope>
    <source>
        <strain evidence="1 2">M2</strain>
    </source>
</reference>
<accession>A0A6C0U4T0</accession>
<protein>
    <submittedName>
        <fullName evidence="1">Uncharacterized protein</fullName>
    </submittedName>
</protein>
<proteinExistence type="predicted"/>
<sequence length="83" mass="8961">MEAIQAYRTSDGETFFDASAAATHQSAIDNADFIAKFIADHEINERTAKTMGHYLPAFIVAVEQRVIAGGEFDVQSGPQAEAV</sequence>
<evidence type="ECO:0000313" key="1">
    <source>
        <dbReference type="EMBL" id="QIB67111.1"/>
    </source>
</evidence>
<name>A0A6C0U4T0_9GAMM</name>